<keyword evidence="2" id="KW-1185">Reference proteome</keyword>
<evidence type="ECO:0000313" key="1">
    <source>
        <dbReference type="EMBL" id="KAI8529349.1"/>
    </source>
</evidence>
<accession>A0ACC0LL60</accession>
<evidence type="ECO:0000313" key="2">
    <source>
        <dbReference type="Proteomes" id="UP001062846"/>
    </source>
</evidence>
<sequence>MLLREKKDGFDIVLGDVLMPDMDGFKLFEDVRLEMDLPIINILIGGSNAMLKLVEAKEMELDWLHKSAVGKLINFCYVNTLQDLFISNDAWDNQKITSSRCVRIACYDVPLNAWCSSTFIDIEKLWDDVIKLDELTEKSIAFDKWRNDNDMKDAVVEIDPGEDESLYFDVYDAHEEGLGMEIDPIALHMEDDGALERG</sequence>
<protein>
    <submittedName>
        <fullName evidence="1">Uncharacterized protein</fullName>
    </submittedName>
</protein>
<dbReference type="Proteomes" id="UP001062846">
    <property type="component" value="Chromosome 12"/>
</dbReference>
<gene>
    <name evidence="1" type="ORF">RHMOL_Rhmol12G0218300</name>
</gene>
<comment type="caution">
    <text evidence="1">The sequence shown here is derived from an EMBL/GenBank/DDBJ whole genome shotgun (WGS) entry which is preliminary data.</text>
</comment>
<reference evidence="1" key="1">
    <citation type="submission" date="2022-02" db="EMBL/GenBank/DDBJ databases">
        <title>Plant Genome Project.</title>
        <authorList>
            <person name="Zhang R.-G."/>
        </authorList>
    </citation>
    <scope>NUCLEOTIDE SEQUENCE</scope>
    <source>
        <strain evidence="1">AT1</strain>
    </source>
</reference>
<proteinExistence type="predicted"/>
<organism evidence="1 2">
    <name type="scientific">Rhododendron molle</name>
    <name type="common">Chinese azalea</name>
    <name type="synonym">Azalea mollis</name>
    <dbReference type="NCBI Taxonomy" id="49168"/>
    <lineage>
        <taxon>Eukaryota</taxon>
        <taxon>Viridiplantae</taxon>
        <taxon>Streptophyta</taxon>
        <taxon>Embryophyta</taxon>
        <taxon>Tracheophyta</taxon>
        <taxon>Spermatophyta</taxon>
        <taxon>Magnoliopsida</taxon>
        <taxon>eudicotyledons</taxon>
        <taxon>Gunneridae</taxon>
        <taxon>Pentapetalae</taxon>
        <taxon>asterids</taxon>
        <taxon>Ericales</taxon>
        <taxon>Ericaceae</taxon>
        <taxon>Ericoideae</taxon>
        <taxon>Rhodoreae</taxon>
        <taxon>Rhododendron</taxon>
    </lineage>
</organism>
<dbReference type="EMBL" id="CM046399">
    <property type="protein sequence ID" value="KAI8529349.1"/>
    <property type="molecule type" value="Genomic_DNA"/>
</dbReference>
<name>A0ACC0LL60_RHOML</name>